<sequence length="132" mass="14621">MGRAGNQQDGSQTEEDNEGIIACRGCLTNSAICYESSVVAIVLNCCDGWRVPRIGAMCSHPAVLCHMNREWLSQCCTALFLVFLPLWYVLHLKMQCVAISVGVILSRSVIAQRLMGCPHGMHKNWALLKNAW</sequence>
<evidence type="ECO:0000313" key="1">
    <source>
        <dbReference type="EMBL" id="DBA29936.1"/>
    </source>
</evidence>
<keyword evidence="2" id="KW-1185">Reference proteome</keyword>
<accession>A0AAV3AL50</accession>
<protein>
    <submittedName>
        <fullName evidence="1">Uncharacterized protein</fullName>
    </submittedName>
</protein>
<proteinExistence type="predicted"/>
<dbReference type="Proteomes" id="UP001181693">
    <property type="component" value="Unassembled WGS sequence"/>
</dbReference>
<name>A0AAV3AL50_PYXAD</name>
<dbReference type="AlphaFoldDB" id="A0AAV3AL50"/>
<reference evidence="1" key="1">
    <citation type="thesis" date="2020" institute="ProQuest LLC" country="789 East Eisenhower Parkway, Ann Arbor, MI, USA">
        <title>Comparative Genomics and Chromosome Evolution.</title>
        <authorList>
            <person name="Mudd A.B."/>
        </authorList>
    </citation>
    <scope>NUCLEOTIDE SEQUENCE</scope>
    <source>
        <strain evidence="1">1538</strain>
        <tissue evidence="1">Blood</tissue>
    </source>
</reference>
<gene>
    <name evidence="1" type="ORF">GDO54_005987</name>
</gene>
<evidence type="ECO:0000313" key="2">
    <source>
        <dbReference type="Proteomes" id="UP001181693"/>
    </source>
</evidence>
<comment type="caution">
    <text evidence="1">The sequence shown here is derived from an EMBL/GenBank/DDBJ whole genome shotgun (WGS) entry which is preliminary data.</text>
</comment>
<dbReference type="EMBL" id="DYDO01000002">
    <property type="protein sequence ID" value="DBA29936.1"/>
    <property type="molecule type" value="Genomic_DNA"/>
</dbReference>
<organism evidence="1 2">
    <name type="scientific">Pyxicephalus adspersus</name>
    <name type="common">African bullfrog</name>
    <dbReference type="NCBI Taxonomy" id="30357"/>
    <lineage>
        <taxon>Eukaryota</taxon>
        <taxon>Metazoa</taxon>
        <taxon>Chordata</taxon>
        <taxon>Craniata</taxon>
        <taxon>Vertebrata</taxon>
        <taxon>Euteleostomi</taxon>
        <taxon>Amphibia</taxon>
        <taxon>Batrachia</taxon>
        <taxon>Anura</taxon>
        <taxon>Neobatrachia</taxon>
        <taxon>Ranoidea</taxon>
        <taxon>Pyxicephalidae</taxon>
        <taxon>Pyxicephalinae</taxon>
        <taxon>Pyxicephalus</taxon>
    </lineage>
</organism>